<organism evidence="5 6">
    <name type="scientific">Trichomalopsis sarcophagae</name>
    <dbReference type="NCBI Taxonomy" id="543379"/>
    <lineage>
        <taxon>Eukaryota</taxon>
        <taxon>Metazoa</taxon>
        <taxon>Ecdysozoa</taxon>
        <taxon>Arthropoda</taxon>
        <taxon>Hexapoda</taxon>
        <taxon>Insecta</taxon>
        <taxon>Pterygota</taxon>
        <taxon>Neoptera</taxon>
        <taxon>Endopterygota</taxon>
        <taxon>Hymenoptera</taxon>
        <taxon>Apocrita</taxon>
        <taxon>Proctotrupomorpha</taxon>
        <taxon>Chalcidoidea</taxon>
        <taxon>Pteromalidae</taxon>
        <taxon>Pteromalinae</taxon>
        <taxon>Trichomalopsis</taxon>
    </lineage>
</organism>
<sequence length="519" mass="58105">MQAETEGLCAIDDFDTTLIPVEILPCDVTGARNRGADALSIVELGKQLLHSAKNGDTDMVRDLMCRGAPFTTDWLGTSALHLAAQNNHTETAEVLLRAGISRDARTKVDRTPLHMAAYEGHHQMAQLLLNYGAEVDSRDMLKMTPLHWAVEQEHAEVMLVLLEHGADPNSTSKFSKTPVTLALEHDRLDLVDMLQQEREIVNVQQNQLQSAEIEAATQNLIQLEAERQKEEQERLELEDQQTKRRLAQLTSNKKQRMSFQQIRVQAINEGDQAKEDIQRLEEKTIHLGSKKHRDVTNLAGVEQPLRLLQAHGITMIPVDNDSTIVENAMESGQTVVLTEAGKLALNLTRVPNHLNVTPIKRLQMSNKKGASRKVITIRADQILGQNPPTMASRGGPNILKRASNDARNTGKIFLTSIGNATTAIPTLTAAKATMSPMKKTIMTPKTTPMLLQLDNEMEEIFDDNSNKEPIMDVAELNRKLAEARREADEFRRQLQKKEEEAEIYKQQLKNLTAQKAMMK</sequence>
<protein>
    <submittedName>
        <fullName evidence="5">Uncharacterized protein</fullName>
    </submittedName>
</protein>
<dbReference type="Gene3D" id="1.25.40.20">
    <property type="entry name" value="Ankyrin repeat-containing domain"/>
    <property type="match status" value="1"/>
</dbReference>
<accession>A0A232FII1</accession>
<dbReference type="STRING" id="543379.A0A232FII1"/>
<gene>
    <name evidence="5" type="ORF">TSAR_011532</name>
</gene>
<evidence type="ECO:0000256" key="3">
    <source>
        <dbReference type="PROSITE-ProRule" id="PRU00023"/>
    </source>
</evidence>
<dbReference type="PANTHER" id="PTHR24193:SF121">
    <property type="entry name" value="ADA2A-CONTAINING COMPLEX COMPONENT 3, ISOFORM D"/>
    <property type="match status" value="1"/>
</dbReference>
<evidence type="ECO:0000256" key="1">
    <source>
        <dbReference type="ARBA" id="ARBA00022737"/>
    </source>
</evidence>
<dbReference type="Proteomes" id="UP000215335">
    <property type="component" value="Unassembled WGS sequence"/>
</dbReference>
<dbReference type="PROSITE" id="PS50297">
    <property type="entry name" value="ANK_REP_REGION"/>
    <property type="match status" value="3"/>
</dbReference>
<dbReference type="SUPFAM" id="SSF48403">
    <property type="entry name" value="Ankyrin repeat"/>
    <property type="match status" value="1"/>
</dbReference>
<dbReference type="PROSITE" id="PS50088">
    <property type="entry name" value="ANK_REPEAT"/>
    <property type="match status" value="3"/>
</dbReference>
<dbReference type="GO" id="GO:0045944">
    <property type="term" value="P:positive regulation of transcription by RNA polymerase II"/>
    <property type="evidence" value="ECO:0007669"/>
    <property type="project" value="TreeGrafter"/>
</dbReference>
<dbReference type="OrthoDB" id="341259at2759"/>
<evidence type="ECO:0000256" key="4">
    <source>
        <dbReference type="SAM" id="Coils"/>
    </source>
</evidence>
<reference evidence="5 6" key="1">
    <citation type="journal article" date="2017" name="Curr. Biol.">
        <title>The Evolution of Venom by Co-option of Single-Copy Genes.</title>
        <authorList>
            <person name="Martinson E.O."/>
            <person name="Mrinalini"/>
            <person name="Kelkar Y.D."/>
            <person name="Chang C.H."/>
            <person name="Werren J.H."/>
        </authorList>
    </citation>
    <scope>NUCLEOTIDE SEQUENCE [LARGE SCALE GENOMIC DNA]</scope>
    <source>
        <strain evidence="5 6">Alberta</strain>
        <tissue evidence="5">Whole body</tissue>
    </source>
</reference>
<feature type="coiled-coil region" evidence="4">
    <location>
        <begin position="194"/>
        <end position="283"/>
    </location>
</feature>
<dbReference type="Pfam" id="PF12796">
    <property type="entry name" value="Ank_2"/>
    <property type="match status" value="2"/>
</dbReference>
<keyword evidence="1" id="KW-0677">Repeat</keyword>
<dbReference type="GO" id="GO:0005634">
    <property type="term" value="C:nucleus"/>
    <property type="evidence" value="ECO:0007669"/>
    <property type="project" value="TreeGrafter"/>
</dbReference>
<feature type="repeat" description="ANK" evidence="3">
    <location>
        <begin position="141"/>
        <end position="173"/>
    </location>
</feature>
<dbReference type="PANTHER" id="PTHR24193">
    <property type="entry name" value="ANKYRIN REPEAT PROTEIN"/>
    <property type="match status" value="1"/>
</dbReference>
<dbReference type="EMBL" id="NNAY01000154">
    <property type="protein sequence ID" value="OXU30495.1"/>
    <property type="molecule type" value="Genomic_DNA"/>
</dbReference>
<keyword evidence="6" id="KW-1185">Reference proteome</keyword>
<dbReference type="PRINTS" id="PR01415">
    <property type="entry name" value="ANKYRIN"/>
</dbReference>
<dbReference type="InterPro" id="IPR050663">
    <property type="entry name" value="Ankyrin-SOCS_Box"/>
</dbReference>
<comment type="caution">
    <text evidence="5">The sequence shown here is derived from an EMBL/GenBank/DDBJ whole genome shotgun (WGS) entry which is preliminary data.</text>
</comment>
<name>A0A232FII1_9HYME</name>
<feature type="repeat" description="ANK" evidence="3">
    <location>
        <begin position="75"/>
        <end position="107"/>
    </location>
</feature>
<proteinExistence type="predicted"/>
<feature type="repeat" description="ANK" evidence="3">
    <location>
        <begin position="108"/>
        <end position="140"/>
    </location>
</feature>
<evidence type="ECO:0000313" key="5">
    <source>
        <dbReference type="EMBL" id="OXU30495.1"/>
    </source>
</evidence>
<evidence type="ECO:0000256" key="2">
    <source>
        <dbReference type="ARBA" id="ARBA00023043"/>
    </source>
</evidence>
<keyword evidence="2 3" id="KW-0040">ANK repeat</keyword>
<dbReference type="GO" id="GO:0000976">
    <property type="term" value="F:transcription cis-regulatory region binding"/>
    <property type="evidence" value="ECO:0007669"/>
    <property type="project" value="TreeGrafter"/>
</dbReference>
<keyword evidence="4" id="KW-0175">Coiled coil</keyword>
<dbReference type="InterPro" id="IPR002110">
    <property type="entry name" value="Ankyrin_rpt"/>
</dbReference>
<dbReference type="AlphaFoldDB" id="A0A232FII1"/>
<feature type="coiled-coil region" evidence="4">
    <location>
        <begin position="473"/>
        <end position="514"/>
    </location>
</feature>
<evidence type="ECO:0000313" key="6">
    <source>
        <dbReference type="Proteomes" id="UP000215335"/>
    </source>
</evidence>
<dbReference type="SMART" id="SM00248">
    <property type="entry name" value="ANK"/>
    <property type="match status" value="4"/>
</dbReference>
<dbReference type="InterPro" id="IPR036770">
    <property type="entry name" value="Ankyrin_rpt-contain_sf"/>
</dbReference>